<dbReference type="AlphaFoldDB" id="A0A5S4YWV3"/>
<evidence type="ECO:0000313" key="2">
    <source>
        <dbReference type="EMBL" id="TYO68385.1"/>
    </source>
</evidence>
<dbReference type="EMBL" id="VSTH01000007">
    <property type="protein sequence ID" value="TYO68385.1"/>
    <property type="molecule type" value="Genomic_DNA"/>
</dbReference>
<evidence type="ECO:0000313" key="3">
    <source>
        <dbReference type="Proteomes" id="UP000324797"/>
    </source>
</evidence>
<comment type="caution">
    <text evidence="2">The sequence shown here is derived from an EMBL/GenBank/DDBJ whole genome shotgun (WGS) entry which is preliminary data.</text>
</comment>
<dbReference type="GO" id="GO:0009820">
    <property type="term" value="P:alkaloid metabolic process"/>
    <property type="evidence" value="ECO:0007669"/>
    <property type="project" value="InterPro"/>
</dbReference>
<dbReference type="RefSeq" id="WP_148736781.1">
    <property type="nucleotide sequence ID" value="NZ_VSTH01000007.1"/>
</dbReference>
<evidence type="ECO:0008006" key="4">
    <source>
        <dbReference type="Google" id="ProtNLM"/>
    </source>
</evidence>
<dbReference type="Proteomes" id="UP000324797">
    <property type="component" value="Unassembled WGS sequence"/>
</dbReference>
<organism evidence="2 3">
    <name type="scientific">Bradyrhizobium hipponense</name>
    <dbReference type="NCBI Taxonomy" id="2605638"/>
    <lineage>
        <taxon>Bacteria</taxon>
        <taxon>Pseudomonadati</taxon>
        <taxon>Pseudomonadota</taxon>
        <taxon>Alphaproteobacteria</taxon>
        <taxon>Hyphomicrobiales</taxon>
        <taxon>Nitrobacteraceae</taxon>
        <taxon>Bradyrhizobium</taxon>
    </lineage>
</organism>
<dbReference type="SFLD" id="SFLDS00036">
    <property type="entry name" value="Aromatic_Prenyltransferase"/>
    <property type="match status" value="1"/>
</dbReference>
<evidence type="ECO:0000256" key="1">
    <source>
        <dbReference type="ARBA" id="ARBA00022679"/>
    </source>
</evidence>
<reference evidence="2 3" key="1">
    <citation type="submission" date="2019-08" db="EMBL/GenBank/DDBJ databases">
        <title>Bradyrhizobium hipponensis sp. nov., a rhizobium isolated from a Lupinus angustifolius root nodule in Tunisia.</title>
        <authorList>
            <person name="Off K."/>
            <person name="Rejili M."/>
            <person name="Mars M."/>
            <person name="Brachmann A."/>
            <person name="Marin M."/>
        </authorList>
    </citation>
    <scope>NUCLEOTIDE SEQUENCE [LARGE SCALE GENOMIC DNA]</scope>
    <source>
        <strain evidence="3">aSej3</strain>
    </source>
</reference>
<dbReference type="GO" id="GO:0016765">
    <property type="term" value="F:transferase activity, transferring alkyl or aryl (other than methyl) groups"/>
    <property type="evidence" value="ECO:0007669"/>
    <property type="project" value="InterPro"/>
</dbReference>
<sequence length="368" mass="40238">MPETIDAAGICGRQLRDICLAAGLVEQQDPIATLFDTLCTVAGLRQLPIQPRWSGVTDDCTPIEFSAAFDTNETRVRFLIEAQDNPASPASYWHAGERLGAHLATMKDIRLEPMMAIRDLFLPTDPNALFAIWHAMEFRKDGPPLCKIYLNPAARGRDAARTVVLAALDRLGFGHASDGLLKLLNSNDVITHLAIDLVSAAQARVKVYARHFRAAPAEFDRRAEAIGAKGGLDFADVCEVISRSADVLWQRPVMTCYHLTAADLTRPAGMTLYLPLYPYASSDHVAAERITELLSQAGFGVPIYRSIAGRLVAGCRGTVGVHTYVGYKRVAGARDGGQVTAYFSPSLFQRQYGRLALDPDHFWPSPLS</sequence>
<keyword evidence="1" id="KW-0808">Transferase</keyword>
<name>A0A5S4YWV3_9BRAD</name>
<dbReference type="InterPro" id="IPR017795">
    <property type="entry name" value="ABBA_NscD-like"/>
</dbReference>
<dbReference type="InterPro" id="IPR033964">
    <property type="entry name" value="ABBA"/>
</dbReference>
<dbReference type="SFLD" id="SFLDG01162">
    <property type="entry name" value="I"/>
    <property type="match status" value="1"/>
</dbReference>
<gene>
    <name evidence="2" type="ORF">FXV83_00705</name>
</gene>
<accession>A0A5S4YWV3</accession>
<dbReference type="Pfam" id="PF11991">
    <property type="entry name" value="Trp_DMAT"/>
    <property type="match status" value="1"/>
</dbReference>
<protein>
    <recommendedName>
        <fullName evidence="4">Tryptophan dimethylallyltransferase</fullName>
    </recommendedName>
</protein>
<proteinExistence type="predicted"/>
<keyword evidence="3" id="KW-1185">Reference proteome</keyword>